<dbReference type="SFLD" id="SFLDG01140">
    <property type="entry name" value="C2.B:_Phosphomannomutase_and_P"/>
    <property type="match status" value="1"/>
</dbReference>
<comment type="catalytic activity">
    <reaction evidence="13">
        <text>alpha-D-mannose 1-phosphate = D-mannose 6-phosphate</text>
        <dbReference type="Rhea" id="RHEA:11140"/>
        <dbReference type="ChEBI" id="CHEBI:58409"/>
        <dbReference type="ChEBI" id="CHEBI:58735"/>
        <dbReference type="EC" id="5.4.2.8"/>
    </reaction>
</comment>
<dbReference type="InterPro" id="IPR005002">
    <property type="entry name" value="PMM"/>
</dbReference>
<feature type="binding site" evidence="11">
    <location>
        <position position="135"/>
    </location>
    <ligand>
        <name>alpha-D-mannose 1-phosphate</name>
        <dbReference type="ChEBI" id="CHEBI:58409"/>
    </ligand>
</feature>
<dbReference type="InterPro" id="IPR036412">
    <property type="entry name" value="HAD-like_sf"/>
</dbReference>
<feature type="binding site" evidence="12">
    <location>
        <position position="220"/>
    </location>
    <ligand>
        <name>Mg(2+)</name>
        <dbReference type="ChEBI" id="CHEBI:18420"/>
        <label>1</label>
    </ligand>
</feature>
<dbReference type="GO" id="GO:0006487">
    <property type="term" value="P:protein N-linked glycosylation"/>
    <property type="evidence" value="ECO:0007669"/>
    <property type="project" value="TreeGrafter"/>
</dbReference>
<dbReference type="SFLD" id="SFLDS00003">
    <property type="entry name" value="Haloacid_Dehalogenase"/>
    <property type="match status" value="1"/>
</dbReference>
<evidence type="ECO:0000256" key="13">
    <source>
        <dbReference type="RuleBase" id="RU361118"/>
    </source>
</evidence>
<dbReference type="Proteomes" id="UP000285301">
    <property type="component" value="Unassembled WGS sequence"/>
</dbReference>
<comment type="subunit">
    <text evidence="4 13">Homodimer.</text>
</comment>
<dbReference type="STRING" id="1965070.A0A3S3SNZ5"/>
<feature type="active site" description="Nucleophile" evidence="10">
    <location>
        <position position="14"/>
    </location>
</feature>
<evidence type="ECO:0000256" key="11">
    <source>
        <dbReference type="PIRSR" id="PIRSR605002-2"/>
    </source>
</evidence>
<dbReference type="UniPathway" id="UPA00126">
    <property type="reaction ID" value="UER00424"/>
</dbReference>
<comment type="similarity">
    <text evidence="3 13">Belongs to the eukaryotic PMM family.</text>
</comment>
<dbReference type="AlphaFoldDB" id="A0A3S3SNZ5"/>
<name>A0A3S3SNZ5_9ACAR</name>
<dbReference type="SFLD" id="SFLDG01143">
    <property type="entry name" value="C2.B.3:_Phosphomannomutase_Lik"/>
    <property type="match status" value="1"/>
</dbReference>
<dbReference type="PANTHER" id="PTHR10466">
    <property type="entry name" value="PHOSPHOMANNOMUTASE"/>
    <property type="match status" value="1"/>
</dbReference>
<dbReference type="OrthoDB" id="10264771at2759"/>
<reference evidence="14 15" key="1">
    <citation type="journal article" date="2018" name="Gigascience">
        <title>Genomes of trombidid mites reveal novel predicted allergens and laterally-transferred genes associated with secondary metabolism.</title>
        <authorList>
            <person name="Dong X."/>
            <person name="Chaisiri K."/>
            <person name="Xia D."/>
            <person name="Armstrong S.D."/>
            <person name="Fang Y."/>
            <person name="Donnelly M.J."/>
            <person name="Kadowaki T."/>
            <person name="McGarry J.W."/>
            <person name="Darby A.C."/>
            <person name="Makepeace B.L."/>
        </authorList>
    </citation>
    <scope>NUCLEOTIDE SEQUENCE [LARGE SCALE GENOMIC DNA]</scope>
    <source>
        <strain evidence="14">UoL-WK</strain>
    </source>
</reference>
<sequence length="258" mass="29655">MSGERNGEVMCLFDVDGTLTAPRQKVSAEMENFLRRLRDRVHVALVGGSDLNKIHEQMAGSGANANQPLECMLRQYDYVFAENGLVAYKSDKLLGRQSIAEFLGEHKCQQFINFCLDYMSKIYLPLKRGNFIEFRNGMINVTLCGRSVNQQERDEFASYDQKHKLRKQFVEAMEKQFPPEFGLTFAIGGQISIDVFPKGWDKTYCLRWLPEFKTIHFFGDKTSPGGNDYQIYCHERTIGHHVNSPEETIVQVSKLFDL</sequence>
<comment type="caution">
    <text evidence="14">The sequence shown here is derived from an EMBL/GenBank/DDBJ whole genome shotgun (WGS) entry which is preliminary data.</text>
</comment>
<dbReference type="Pfam" id="PF03332">
    <property type="entry name" value="PMM"/>
    <property type="match status" value="1"/>
</dbReference>
<evidence type="ECO:0000256" key="1">
    <source>
        <dbReference type="ARBA" id="ARBA00004496"/>
    </source>
</evidence>
<dbReference type="NCBIfam" id="TIGR01484">
    <property type="entry name" value="HAD-SF-IIB"/>
    <property type="match status" value="1"/>
</dbReference>
<dbReference type="EMBL" id="NCKU01000154">
    <property type="protein sequence ID" value="RWS16890.1"/>
    <property type="molecule type" value="Genomic_DNA"/>
</dbReference>
<dbReference type="GO" id="GO:0006013">
    <property type="term" value="P:mannose metabolic process"/>
    <property type="evidence" value="ECO:0007669"/>
    <property type="project" value="TreeGrafter"/>
</dbReference>
<feature type="binding site" evidence="11">
    <location>
        <position position="146"/>
    </location>
    <ligand>
        <name>alpha-D-mannose 1-phosphate</name>
        <dbReference type="ChEBI" id="CHEBI:58409"/>
    </ligand>
</feature>
<evidence type="ECO:0000313" key="15">
    <source>
        <dbReference type="Proteomes" id="UP000285301"/>
    </source>
</evidence>
<evidence type="ECO:0000256" key="9">
    <source>
        <dbReference type="ARBA" id="ARBA00023235"/>
    </source>
</evidence>
<feature type="active site" description="Proton donor/acceptor" evidence="10">
    <location>
        <position position="16"/>
    </location>
</feature>
<keyword evidence="6 13" id="KW-0963">Cytoplasm</keyword>
<dbReference type="InterPro" id="IPR043169">
    <property type="entry name" value="PMM_cap"/>
</dbReference>
<evidence type="ECO:0000256" key="7">
    <source>
        <dbReference type="ARBA" id="ARBA00022723"/>
    </source>
</evidence>
<evidence type="ECO:0000256" key="8">
    <source>
        <dbReference type="ARBA" id="ARBA00022842"/>
    </source>
</evidence>
<dbReference type="CDD" id="cd02585">
    <property type="entry name" value="HAD_PMM"/>
    <property type="match status" value="1"/>
</dbReference>
<comment type="function">
    <text evidence="13">Involved in the synthesis of the GDP-mannose and dolichol-phosphate-mannose required for a number of critical mannosyl transfer reactions.</text>
</comment>
<dbReference type="InterPro" id="IPR006379">
    <property type="entry name" value="HAD-SF_hydro_IIB"/>
</dbReference>
<dbReference type="EC" id="5.4.2.8" evidence="5 13"/>
<dbReference type="GO" id="GO:0046872">
    <property type="term" value="F:metal ion binding"/>
    <property type="evidence" value="ECO:0007669"/>
    <property type="project" value="UniProtKB-KW"/>
</dbReference>
<evidence type="ECO:0000313" key="14">
    <source>
        <dbReference type="EMBL" id="RWS16890.1"/>
    </source>
</evidence>
<feature type="binding site" evidence="11">
    <location>
        <position position="153"/>
    </location>
    <ligand>
        <name>alpha-D-mannose 1-phosphate</name>
        <dbReference type="ChEBI" id="CHEBI:58409"/>
    </ligand>
</feature>
<evidence type="ECO:0000256" key="2">
    <source>
        <dbReference type="ARBA" id="ARBA00004699"/>
    </source>
</evidence>
<feature type="binding site" evidence="12">
    <location>
        <position position="14"/>
    </location>
    <ligand>
        <name>Mg(2+)</name>
        <dbReference type="ChEBI" id="CHEBI:18420"/>
        <label>1</label>
    </ligand>
</feature>
<evidence type="ECO:0000256" key="5">
    <source>
        <dbReference type="ARBA" id="ARBA00012730"/>
    </source>
</evidence>
<accession>A0A3S3SNZ5</accession>
<dbReference type="FunFam" id="3.30.1240.20:FF:000001">
    <property type="entry name" value="Phosphomannomutase"/>
    <property type="match status" value="1"/>
</dbReference>
<dbReference type="SFLD" id="SFLDF00445">
    <property type="entry name" value="alpha-phosphomannomutase"/>
    <property type="match status" value="1"/>
</dbReference>
<keyword evidence="8 12" id="KW-0460">Magnesium</keyword>
<dbReference type="PANTHER" id="PTHR10466:SF0">
    <property type="entry name" value="PHOSPHOMANNOMUTASE"/>
    <property type="match status" value="1"/>
</dbReference>
<keyword evidence="7 12" id="KW-0479">Metal-binding</keyword>
<evidence type="ECO:0000256" key="12">
    <source>
        <dbReference type="PIRSR" id="PIRSR605002-3"/>
    </source>
</evidence>
<keyword evidence="15" id="KW-1185">Reference proteome</keyword>
<organism evidence="14 15">
    <name type="scientific">Dinothrombium tinctorium</name>
    <dbReference type="NCBI Taxonomy" id="1965070"/>
    <lineage>
        <taxon>Eukaryota</taxon>
        <taxon>Metazoa</taxon>
        <taxon>Ecdysozoa</taxon>
        <taxon>Arthropoda</taxon>
        <taxon>Chelicerata</taxon>
        <taxon>Arachnida</taxon>
        <taxon>Acari</taxon>
        <taxon>Acariformes</taxon>
        <taxon>Trombidiformes</taxon>
        <taxon>Prostigmata</taxon>
        <taxon>Anystina</taxon>
        <taxon>Parasitengona</taxon>
        <taxon>Trombidioidea</taxon>
        <taxon>Trombidiidae</taxon>
        <taxon>Dinothrombium</taxon>
    </lineage>
</organism>
<dbReference type="GO" id="GO:0009298">
    <property type="term" value="P:GDP-mannose biosynthetic process"/>
    <property type="evidence" value="ECO:0007669"/>
    <property type="project" value="UniProtKB-UniPathway"/>
</dbReference>
<comment type="subcellular location">
    <subcellularLocation>
        <location evidence="1 13">Cytoplasm</location>
    </subcellularLocation>
</comment>
<evidence type="ECO:0000256" key="6">
    <source>
        <dbReference type="ARBA" id="ARBA00022490"/>
    </source>
</evidence>
<dbReference type="Gene3D" id="3.30.1240.20">
    <property type="match status" value="1"/>
</dbReference>
<evidence type="ECO:0000256" key="4">
    <source>
        <dbReference type="ARBA" id="ARBA00011738"/>
    </source>
</evidence>
<evidence type="ECO:0000256" key="3">
    <source>
        <dbReference type="ARBA" id="ARBA00009736"/>
    </source>
</evidence>
<keyword evidence="9 13" id="KW-0413">Isomerase</keyword>
<comment type="pathway">
    <text evidence="2 13">Nucleotide-sugar biosynthesis; GDP-alpha-D-mannose biosynthesis; alpha-D-mannose 1-phosphate from D-fructose 6-phosphate: step 2/2.</text>
</comment>
<comment type="cofactor">
    <cofactor evidence="12">
        <name>Mg(2+)</name>
        <dbReference type="ChEBI" id="CHEBI:18420"/>
    </cofactor>
</comment>
<feature type="binding site" evidence="11">
    <location>
        <position position="192"/>
    </location>
    <ligand>
        <name>alpha-D-mannose 1-phosphate</name>
        <dbReference type="ChEBI" id="CHEBI:58409"/>
    </ligand>
</feature>
<protein>
    <recommendedName>
        <fullName evidence="5 13">Phosphomannomutase</fullName>
        <ecNumber evidence="5 13">5.4.2.8</ecNumber>
    </recommendedName>
</protein>
<feature type="binding site" evidence="12">
    <location>
        <position position="16"/>
    </location>
    <ligand>
        <name>Mg(2+)</name>
        <dbReference type="ChEBI" id="CHEBI:18420"/>
        <label>1</label>
    </ligand>
</feature>
<dbReference type="Gene3D" id="3.40.50.1000">
    <property type="entry name" value="HAD superfamily/HAD-like"/>
    <property type="match status" value="1"/>
</dbReference>
<dbReference type="SUPFAM" id="SSF56784">
    <property type="entry name" value="HAD-like"/>
    <property type="match status" value="1"/>
</dbReference>
<feature type="binding site" evidence="12">
    <location>
        <position position="232"/>
    </location>
    <ligand>
        <name>Mg(2+)</name>
        <dbReference type="ChEBI" id="CHEBI:18420"/>
        <label>2</label>
    </ligand>
</feature>
<dbReference type="GO" id="GO:0005829">
    <property type="term" value="C:cytosol"/>
    <property type="evidence" value="ECO:0007669"/>
    <property type="project" value="TreeGrafter"/>
</dbReference>
<evidence type="ECO:0000256" key="10">
    <source>
        <dbReference type="PIRSR" id="PIRSR605002-1"/>
    </source>
</evidence>
<gene>
    <name evidence="14" type="ORF">B4U79_00181</name>
</gene>
<proteinExistence type="inferred from homology"/>
<dbReference type="InterPro" id="IPR023214">
    <property type="entry name" value="HAD_sf"/>
</dbReference>
<feature type="binding site" evidence="11">
    <location>
        <position position="23"/>
    </location>
    <ligand>
        <name>alpha-D-mannose 1-phosphate</name>
        <dbReference type="ChEBI" id="CHEBI:58409"/>
    </ligand>
</feature>
<dbReference type="GO" id="GO:0004615">
    <property type="term" value="F:phosphomannomutase activity"/>
    <property type="evidence" value="ECO:0007669"/>
    <property type="project" value="UniProtKB-EC"/>
</dbReference>
<feature type="binding site" evidence="12">
    <location>
        <position position="237"/>
    </location>
    <ligand>
        <name>Mg(2+)</name>
        <dbReference type="ChEBI" id="CHEBI:18420"/>
        <label>1</label>
    </ligand>
</feature>
<feature type="binding site" evidence="11">
    <location>
        <position position="194"/>
    </location>
    <ligand>
        <name>alpha-D-mannose 1-phosphate</name>
        <dbReference type="ChEBI" id="CHEBI:58409"/>
    </ligand>
</feature>